<evidence type="ECO:0000313" key="1">
    <source>
        <dbReference type="EMBL" id="VDK66623.1"/>
    </source>
</evidence>
<proteinExistence type="predicted"/>
<dbReference type="Proteomes" id="UP000271098">
    <property type="component" value="Unassembled WGS sequence"/>
</dbReference>
<dbReference type="WBParaSite" id="GPUH_0000896201-mRNA-1">
    <property type="protein sequence ID" value="GPUH_0000896201-mRNA-1"/>
    <property type="gene ID" value="GPUH_0000896201"/>
</dbReference>
<evidence type="ECO:0000313" key="3">
    <source>
        <dbReference type="WBParaSite" id="GPUH_0000896201-mRNA-1"/>
    </source>
</evidence>
<dbReference type="AlphaFoldDB" id="A0A183DJR1"/>
<keyword evidence="2" id="KW-1185">Reference proteome</keyword>
<dbReference type="InterPro" id="IPR013783">
    <property type="entry name" value="Ig-like_fold"/>
</dbReference>
<name>A0A183DJR1_9BILA</name>
<sequence>MPARNLDYVSLDLLVVYGEDSGMYSCRAVSDFGEAVTSCTVKCQPTESLLLDTQHQESWNQIQDIENRRPEEPIYVEPQKIMPRFVVPLPAQVGQFGEGEPIHMEGQVSGFIPEIQKYTLAF</sequence>
<reference evidence="1 2" key="2">
    <citation type="submission" date="2018-11" db="EMBL/GenBank/DDBJ databases">
        <authorList>
            <consortium name="Pathogen Informatics"/>
        </authorList>
    </citation>
    <scope>NUCLEOTIDE SEQUENCE [LARGE SCALE GENOMIC DNA]</scope>
</reference>
<organism evidence="3">
    <name type="scientific">Gongylonema pulchrum</name>
    <dbReference type="NCBI Taxonomy" id="637853"/>
    <lineage>
        <taxon>Eukaryota</taxon>
        <taxon>Metazoa</taxon>
        <taxon>Ecdysozoa</taxon>
        <taxon>Nematoda</taxon>
        <taxon>Chromadorea</taxon>
        <taxon>Rhabditida</taxon>
        <taxon>Spirurina</taxon>
        <taxon>Spiruromorpha</taxon>
        <taxon>Spiruroidea</taxon>
        <taxon>Gongylonematidae</taxon>
        <taxon>Gongylonema</taxon>
    </lineage>
</organism>
<reference evidence="3" key="1">
    <citation type="submission" date="2016-06" db="UniProtKB">
        <authorList>
            <consortium name="WormBaseParasite"/>
        </authorList>
    </citation>
    <scope>IDENTIFICATION</scope>
</reference>
<evidence type="ECO:0000313" key="2">
    <source>
        <dbReference type="Proteomes" id="UP000271098"/>
    </source>
</evidence>
<dbReference type="InterPro" id="IPR036179">
    <property type="entry name" value="Ig-like_dom_sf"/>
</dbReference>
<dbReference type="OrthoDB" id="10467632at2759"/>
<dbReference type="Gene3D" id="2.60.40.10">
    <property type="entry name" value="Immunoglobulins"/>
    <property type="match status" value="1"/>
</dbReference>
<dbReference type="SUPFAM" id="SSF48726">
    <property type="entry name" value="Immunoglobulin"/>
    <property type="match status" value="1"/>
</dbReference>
<dbReference type="EMBL" id="UYRT01027671">
    <property type="protein sequence ID" value="VDK66623.1"/>
    <property type="molecule type" value="Genomic_DNA"/>
</dbReference>
<protein>
    <submittedName>
        <fullName evidence="3">Ig-like domain-containing protein</fullName>
    </submittedName>
</protein>
<accession>A0A183DJR1</accession>
<gene>
    <name evidence="1" type="ORF">GPUH_LOCUS8954</name>
</gene>